<dbReference type="EMBL" id="JBFRYC010000004">
    <property type="protein sequence ID" value="MEX1661672.1"/>
    <property type="molecule type" value="Genomic_DNA"/>
</dbReference>
<keyword evidence="4 10" id="KW-0808">Transferase</keyword>
<keyword evidence="7 8" id="KW-0472">Membrane</keyword>
<dbReference type="PANTHER" id="PTHR33908">
    <property type="entry name" value="MANNOSYLTRANSFERASE YKCB-RELATED"/>
    <property type="match status" value="1"/>
</dbReference>
<evidence type="ECO:0000256" key="3">
    <source>
        <dbReference type="ARBA" id="ARBA00022676"/>
    </source>
</evidence>
<dbReference type="InterPro" id="IPR050297">
    <property type="entry name" value="LipidA_mod_glycosyltrf_83"/>
</dbReference>
<evidence type="ECO:0000313" key="11">
    <source>
        <dbReference type="Proteomes" id="UP001557465"/>
    </source>
</evidence>
<comment type="subcellular location">
    <subcellularLocation>
        <location evidence="1">Cell membrane</location>
        <topology evidence="1">Multi-pass membrane protein</topology>
    </subcellularLocation>
</comment>
<feature type="transmembrane region" description="Helical" evidence="8">
    <location>
        <begin position="71"/>
        <end position="98"/>
    </location>
</feature>
<accession>A0ABV3TJH6</accession>
<evidence type="ECO:0000256" key="2">
    <source>
        <dbReference type="ARBA" id="ARBA00022475"/>
    </source>
</evidence>
<dbReference type="Pfam" id="PF13231">
    <property type="entry name" value="PMT_2"/>
    <property type="match status" value="1"/>
</dbReference>
<evidence type="ECO:0000259" key="9">
    <source>
        <dbReference type="Pfam" id="PF13231"/>
    </source>
</evidence>
<organism evidence="10 11">
    <name type="scientific">Thioclava arctica</name>
    <dbReference type="NCBI Taxonomy" id="3238301"/>
    <lineage>
        <taxon>Bacteria</taxon>
        <taxon>Pseudomonadati</taxon>
        <taxon>Pseudomonadota</taxon>
        <taxon>Alphaproteobacteria</taxon>
        <taxon>Rhodobacterales</taxon>
        <taxon>Paracoccaceae</taxon>
        <taxon>Thioclava</taxon>
    </lineage>
</organism>
<feature type="transmembrane region" description="Helical" evidence="8">
    <location>
        <begin position="309"/>
        <end position="327"/>
    </location>
</feature>
<keyword evidence="11" id="KW-1185">Reference proteome</keyword>
<feature type="transmembrane region" description="Helical" evidence="8">
    <location>
        <begin position="334"/>
        <end position="355"/>
    </location>
</feature>
<name>A0ABV3TJH6_9RHOB</name>
<feature type="domain" description="Glycosyltransferase RgtA/B/C/D-like" evidence="9">
    <location>
        <begin position="64"/>
        <end position="228"/>
    </location>
</feature>
<protein>
    <submittedName>
        <fullName evidence="10">ArnT family glycosyltransferase</fullName>
        <ecNumber evidence="10">2.4.-.-</ecNumber>
    </submittedName>
</protein>
<feature type="transmembrane region" description="Helical" evidence="8">
    <location>
        <begin position="167"/>
        <end position="198"/>
    </location>
</feature>
<evidence type="ECO:0000256" key="1">
    <source>
        <dbReference type="ARBA" id="ARBA00004651"/>
    </source>
</evidence>
<dbReference type="InterPro" id="IPR038731">
    <property type="entry name" value="RgtA/B/C-like"/>
</dbReference>
<feature type="transmembrane region" description="Helical" evidence="8">
    <location>
        <begin position="118"/>
        <end position="136"/>
    </location>
</feature>
<keyword evidence="2" id="KW-1003">Cell membrane</keyword>
<evidence type="ECO:0000256" key="8">
    <source>
        <dbReference type="SAM" id="Phobius"/>
    </source>
</evidence>
<feature type="transmembrane region" description="Helical" evidence="8">
    <location>
        <begin position="21"/>
        <end position="44"/>
    </location>
</feature>
<evidence type="ECO:0000256" key="4">
    <source>
        <dbReference type="ARBA" id="ARBA00022679"/>
    </source>
</evidence>
<feature type="transmembrane region" description="Helical" evidence="8">
    <location>
        <begin position="210"/>
        <end position="231"/>
    </location>
</feature>
<dbReference type="PANTHER" id="PTHR33908:SF11">
    <property type="entry name" value="MEMBRANE PROTEIN"/>
    <property type="match status" value="1"/>
</dbReference>
<dbReference type="EC" id="2.4.-.-" evidence="10"/>
<feature type="transmembrane region" description="Helical" evidence="8">
    <location>
        <begin position="285"/>
        <end position="303"/>
    </location>
</feature>
<sequence length="489" mass="53968">MAPADFTGATRPSNLWVRNGLPTLLLISVVALAFHAALALWVPVFQDESYYALWATRPAIDYYDHPPMIALWIWAGRAIFGTTFLGVRVVSVLTLALVPAMVYRIAWLVSHDRRTAQVAALFYATMTTPIVLGFSSTPDSPSVVFWAFSTMALFEAIKDPVRKSTGWFAIFGVTLGLGVLSKFTNLFLILGIGMWLIFTRPGRRIFVRSGAWVAIGATSITVLPFLLWNMQHDWYGFQRQFSRLDVGALPHSAYATYLVIILVTVLPPLLWFLGRGVMRTSTRSAILLWLNLPLLIYFAFHSSHARVQANWLAPVFPALSVICALGAPQYRKVAIYFAAGVSALFSVIALGLALWPGPPVFPGDNPFNQTKGWAQLSNRLEAFAHANNARWIAVTDYGTTGELAFHISTLPVWSITQTMRYNFRGDFPKALCEQPALLIEHGMGPTASSAQFDVTNSAIVFHRVSAGIPIADYTATVVQQLKDCPPPSE</sequence>
<dbReference type="GO" id="GO:0016757">
    <property type="term" value="F:glycosyltransferase activity"/>
    <property type="evidence" value="ECO:0007669"/>
    <property type="project" value="UniProtKB-KW"/>
</dbReference>
<evidence type="ECO:0000313" key="10">
    <source>
        <dbReference type="EMBL" id="MEX1661672.1"/>
    </source>
</evidence>
<dbReference type="RefSeq" id="WP_368391655.1">
    <property type="nucleotide sequence ID" value="NZ_JBFRYC010000004.1"/>
</dbReference>
<gene>
    <name evidence="10" type="ORF">AB4874_08375</name>
</gene>
<reference evidence="10 11" key="1">
    <citation type="journal article" date="2011" name="Int. J. Syst. Evol. Microbiol.">
        <title>Zhongshania antarctica gen. nov., sp. nov. and Zhongshania guokunii sp. nov., gammaproteobacteria respectively isolated from coastal attached (fast) ice and surface seawater of the Antarctic.</title>
        <authorList>
            <person name="Li H.J."/>
            <person name="Zhang X.Y."/>
            <person name="Chen C.X."/>
            <person name="Zhang Y.J."/>
            <person name="Gao Z.M."/>
            <person name="Yu Y."/>
            <person name="Chen X.L."/>
            <person name="Chen B."/>
            <person name="Zhang Y.Z."/>
        </authorList>
    </citation>
    <scope>NUCLEOTIDE SEQUENCE [LARGE SCALE GENOMIC DNA]</scope>
    <source>
        <strain evidence="10 11">15-R06ZXC-3</strain>
    </source>
</reference>
<evidence type="ECO:0000256" key="6">
    <source>
        <dbReference type="ARBA" id="ARBA00022989"/>
    </source>
</evidence>
<keyword evidence="5 8" id="KW-0812">Transmembrane</keyword>
<feature type="transmembrane region" description="Helical" evidence="8">
    <location>
        <begin position="251"/>
        <end position="273"/>
    </location>
</feature>
<proteinExistence type="predicted"/>
<comment type="caution">
    <text evidence="10">The sequence shown here is derived from an EMBL/GenBank/DDBJ whole genome shotgun (WGS) entry which is preliminary data.</text>
</comment>
<keyword evidence="3 10" id="KW-0328">Glycosyltransferase</keyword>
<keyword evidence="6 8" id="KW-1133">Transmembrane helix</keyword>
<evidence type="ECO:0000256" key="5">
    <source>
        <dbReference type="ARBA" id="ARBA00022692"/>
    </source>
</evidence>
<evidence type="ECO:0000256" key="7">
    <source>
        <dbReference type="ARBA" id="ARBA00023136"/>
    </source>
</evidence>
<dbReference type="Proteomes" id="UP001557465">
    <property type="component" value="Unassembled WGS sequence"/>
</dbReference>